<evidence type="ECO:0000313" key="7">
    <source>
        <dbReference type="Proteomes" id="UP000221369"/>
    </source>
</evidence>
<reference evidence="6 7" key="1">
    <citation type="submission" date="2017-10" db="EMBL/GenBank/DDBJ databases">
        <title>Sequencing the genomes of 1000 actinobacteria strains.</title>
        <authorList>
            <person name="Klenk H.-P."/>
        </authorList>
    </citation>
    <scope>NUCLEOTIDE SEQUENCE [LARGE SCALE GENOMIC DNA]</scope>
    <source>
        <strain evidence="6 7">DSM 21798</strain>
    </source>
</reference>
<dbReference type="GO" id="GO:0004518">
    <property type="term" value="F:nuclease activity"/>
    <property type="evidence" value="ECO:0007669"/>
    <property type="project" value="UniProtKB-KW"/>
</dbReference>
<dbReference type="PANTHER" id="PTHR36173">
    <property type="entry name" value="RIBONUCLEASE VAPC16-RELATED"/>
    <property type="match status" value="1"/>
</dbReference>
<sequence length="129" mass="14237">MQGFLIDTHVLLWWFTNDDRLSATAHSIIEDQSNVVYASAASAWEVATKSRLGKLSGVPKVTEMFGELAAKHGFSHLPITHRHALLAGGLEAPHRDPFDRMLAAQSLIEGLPLVSRDRTFAGFDIEAVW</sequence>
<dbReference type="GO" id="GO:0016787">
    <property type="term" value="F:hydrolase activity"/>
    <property type="evidence" value="ECO:0007669"/>
    <property type="project" value="UniProtKB-KW"/>
</dbReference>
<dbReference type="PANTHER" id="PTHR36173:SF2">
    <property type="entry name" value="RIBONUCLEASE VAPC16"/>
    <property type="match status" value="1"/>
</dbReference>
<evidence type="ECO:0000256" key="2">
    <source>
        <dbReference type="ARBA" id="ARBA00022723"/>
    </source>
</evidence>
<dbReference type="SUPFAM" id="SSF88723">
    <property type="entry name" value="PIN domain-like"/>
    <property type="match status" value="1"/>
</dbReference>
<evidence type="ECO:0000256" key="1">
    <source>
        <dbReference type="ARBA" id="ARBA00022722"/>
    </source>
</evidence>
<keyword evidence="1" id="KW-0540">Nuclease</keyword>
<accession>A0A2A9DVU9</accession>
<keyword evidence="7" id="KW-1185">Reference proteome</keyword>
<dbReference type="CDD" id="cd09872">
    <property type="entry name" value="PIN_Sll0205-like"/>
    <property type="match status" value="1"/>
</dbReference>
<dbReference type="EMBL" id="PDJE01000001">
    <property type="protein sequence ID" value="PFG30039.1"/>
    <property type="molecule type" value="Genomic_DNA"/>
</dbReference>
<feature type="domain" description="PIN" evidence="5">
    <location>
        <begin position="5"/>
        <end position="122"/>
    </location>
</feature>
<dbReference type="InterPro" id="IPR029060">
    <property type="entry name" value="PIN-like_dom_sf"/>
</dbReference>
<dbReference type="InterPro" id="IPR041705">
    <property type="entry name" value="PIN_Sll0205"/>
</dbReference>
<protein>
    <submittedName>
        <fullName evidence="6">PIN domain nuclease of toxin-antitoxin system</fullName>
    </submittedName>
</protein>
<keyword evidence="4" id="KW-0460">Magnesium</keyword>
<evidence type="ECO:0000313" key="6">
    <source>
        <dbReference type="EMBL" id="PFG30039.1"/>
    </source>
</evidence>
<gene>
    <name evidence="6" type="ORF">ATJ78_0959</name>
</gene>
<comment type="caution">
    <text evidence="6">The sequence shown here is derived from an EMBL/GenBank/DDBJ whole genome shotgun (WGS) entry which is preliminary data.</text>
</comment>
<dbReference type="InterPro" id="IPR002716">
    <property type="entry name" value="PIN_dom"/>
</dbReference>
<dbReference type="AlphaFoldDB" id="A0A2A9DVU9"/>
<organism evidence="6 7">
    <name type="scientific">Paramicrobacterium agarici</name>
    <dbReference type="NCBI Taxonomy" id="630514"/>
    <lineage>
        <taxon>Bacteria</taxon>
        <taxon>Bacillati</taxon>
        <taxon>Actinomycetota</taxon>
        <taxon>Actinomycetes</taxon>
        <taxon>Micrococcales</taxon>
        <taxon>Microbacteriaceae</taxon>
        <taxon>Paramicrobacterium</taxon>
    </lineage>
</organism>
<keyword evidence="2" id="KW-0479">Metal-binding</keyword>
<keyword evidence="3" id="KW-0378">Hydrolase</keyword>
<name>A0A2A9DVU9_9MICO</name>
<dbReference type="Pfam" id="PF01850">
    <property type="entry name" value="PIN"/>
    <property type="match status" value="1"/>
</dbReference>
<dbReference type="Gene3D" id="3.40.50.1010">
    <property type="entry name" value="5'-nuclease"/>
    <property type="match status" value="1"/>
</dbReference>
<dbReference type="GO" id="GO:0046872">
    <property type="term" value="F:metal ion binding"/>
    <property type="evidence" value="ECO:0007669"/>
    <property type="project" value="UniProtKB-KW"/>
</dbReference>
<dbReference type="Proteomes" id="UP000221369">
    <property type="component" value="Unassembled WGS sequence"/>
</dbReference>
<evidence type="ECO:0000256" key="4">
    <source>
        <dbReference type="ARBA" id="ARBA00022842"/>
    </source>
</evidence>
<evidence type="ECO:0000259" key="5">
    <source>
        <dbReference type="Pfam" id="PF01850"/>
    </source>
</evidence>
<evidence type="ECO:0000256" key="3">
    <source>
        <dbReference type="ARBA" id="ARBA00022801"/>
    </source>
</evidence>
<dbReference type="InterPro" id="IPR052919">
    <property type="entry name" value="TA_system_RNase"/>
</dbReference>
<proteinExistence type="predicted"/>